<proteinExistence type="predicted"/>
<evidence type="ECO:0000313" key="4">
    <source>
        <dbReference type="Proteomes" id="UP000004738"/>
    </source>
</evidence>
<organism evidence="3 4">
    <name type="scientific">Solibacillus isronensis B3W22</name>
    <dbReference type="NCBI Taxonomy" id="1224748"/>
    <lineage>
        <taxon>Bacteria</taxon>
        <taxon>Bacillati</taxon>
        <taxon>Bacillota</taxon>
        <taxon>Bacilli</taxon>
        <taxon>Bacillales</taxon>
        <taxon>Caryophanaceae</taxon>
        <taxon>Solibacillus</taxon>
    </lineage>
</organism>
<accession>K1LKY3</accession>
<evidence type="ECO:0000256" key="2">
    <source>
        <dbReference type="SAM" id="Phobius"/>
    </source>
</evidence>
<feature type="compositionally biased region" description="Basic and acidic residues" evidence="1">
    <location>
        <begin position="1"/>
        <end position="15"/>
    </location>
</feature>
<reference evidence="3 4" key="1">
    <citation type="journal article" date="2012" name="J. Bacteriol.">
        <title>Draft Genome Sequence of Bacillus isronensis Strain B3W22, Isolated from the Upper Atmosphere.</title>
        <authorList>
            <person name="Shivaji S."/>
            <person name="Ara S."/>
            <person name="Singh S.K."/>
            <person name="Bandi S."/>
            <person name="Singh A."/>
            <person name="Pinnaka A.K."/>
        </authorList>
    </citation>
    <scope>NUCLEOTIDE SEQUENCE [LARGE SCALE GENOMIC DNA]</scope>
    <source>
        <strain evidence="3 4">B3W22</strain>
    </source>
</reference>
<dbReference type="Proteomes" id="UP000004738">
    <property type="component" value="Unassembled WGS sequence"/>
</dbReference>
<keyword evidence="2" id="KW-0472">Membrane</keyword>
<evidence type="ECO:0000256" key="1">
    <source>
        <dbReference type="SAM" id="MobiDB-lite"/>
    </source>
</evidence>
<dbReference type="EMBL" id="AMCK01000010">
    <property type="protein sequence ID" value="EKB44984.1"/>
    <property type="molecule type" value="Genomic_DNA"/>
</dbReference>
<feature type="region of interest" description="Disordered" evidence="1">
    <location>
        <begin position="1"/>
        <end position="25"/>
    </location>
</feature>
<keyword evidence="2" id="KW-1133">Transmembrane helix</keyword>
<protein>
    <recommendedName>
        <fullName evidence="5">Amino acid transporter</fullName>
    </recommendedName>
</protein>
<feature type="transmembrane region" description="Helical" evidence="2">
    <location>
        <begin position="35"/>
        <end position="57"/>
    </location>
</feature>
<evidence type="ECO:0000313" key="3">
    <source>
        <dbReference type="EMBL" id="EKB44984.1"/>
    </source>
</evidence>
<dbReference type="PATRIC" id="fig|1224748.3.peg.2085"/>
<gene>
    <name evidence="3" type="ORF">B857_02106</name>
</gene>
<name>K1LKY3_9BACL</name>
<dbReference type="AlphaFoldDB" id="K1LKY3"/>
<comment type="caution">
    <text evidence="3">The sequence shown here is derived from an EMBL/GenBank/DDBJ whole genome shotgun (WGS) entry which is preliminary data.</text>
</comment>
<sequence length="61" mass="7003">MVEKKPFNDADEHFQKHVGTPSSNNMKQMPKPIRIIGYFFFGFMAIAATLIIVLILLDKIH</sequence>
<evidence type="ECO:0008006" key="5">
    <source>
        <dbReference type="Google" id="ProtNLM"/>
    </source>
</evidence>
<keyword evidence="4" id="KW-1185">Reference proteome</keyword>
<keyword evidence="2" id="KW-0812">Transmembrane</keyword>